<dbReference type="Proteomes" id="UP001454036">
    <property type="component" value="Unassembled WGS sequence"/>
</dbReference>
<reference evidence="1 2" key="1">
    <citation type="submission" date="2024-01" db="EMBL/GenBank/DDBJ databases">
        <title>The complete chloroplast genome sequence of Lithospermum erythrorhizon: insights into the phylogenetic relationship among Boraginaceae species and the maternal lineages of purple gromwells.</title>
        <authorList>
            <person name="Okada T."/>
            <person name="Watanabe K."/>
        </authorList>
    </citation>
    <scope>NUCLEOTIDE SEQUENCE [LARGE SCALE GENOMIC DNA]</scope>
</reference>
<evidence type="ECO:0000313" key="1">
    <source>
        <dbReference type="EMBL" id="GAA0181821.1"/>
    </source>
</evidence>
<evidence type="ECO:0000313" key="2">
    <source>
        <dbReference type="Proteomes" id="UP001454036"/>
    </source>
</evidence>
<comment type="caution">
    <text evidence="1">The sequence shown here is derived from an EMBL/GenBank/DDBJ whole genome shotgun (WGS) entry which is preliminary data.</text>
</comment>
<dbReference type="PANTHER" id="PTHR33116">
    <property type="entry name" value="REVERSE TRANSCRIPTASE ZINC-BINDING DOMAIN-CONTAINING PROTEIN-RELATED-RELATED"/>
    <property type="match status" value="1"/>
</dbReference>
<gene>
    <name evidence="1" type="ORF">LIER_30289</name>
</gene>
<evidence type="ECO:0008006" key="3">
    <source>
        <dbReference type="Google" id="ProtNLM"/>
    </source>
</evidence>
<dbReference type="AlphaFoldDB" id="A0AAV3RNZ9"/>
<sequence length="342" mass="38562">MFRFEDSWCLYEESKEVVAKAWNSVNNIDPGEKLFHGIKQSRLGLLDWKRTKLRNVQGVITNDSKRESVILAKEIDRLREPNDIYWQQWSRIELTKASSLMVRLLGMSFTKEEVKCGLFSMRKGKTPDPDGACDRGCLSSIRLGPACDPISHLLFANDTLLFGEATKSEACSIISILQQYEVLSGQLSSPQKSAVLFSPNVRKETREAISRILGMPEVTSHGSYLGLPWTISTSKQKVFSSIVGSVKSRIEDCKPKVLSKAGKAIFITSVSQSIHTYAMQCFKLSINTCHQINSNISNYWWGAMENKTNIHWVSYDTLCRDKADGGLGFRDTHAFNMALMRK</sequence>
<keyword evidence="2" id="KW-1185">Reference proteome</keyword>
<organism evidence="1 2">
    <name type="scientific">Lithospermum erythrorhizon</name>
    <name type="common">Purple gromwell</name>
    <name type="synonym">Lithospermum officinale var. erythrorhizon</name>
    <dbReference type="NCBI Taxonomy" id="34254"/>
    <lineage>
        <taxon>Eukaryota</taxon>
        <taxon>Viridiplantae</taxon>
        <taxon>Streptophyta</taxon>
        <taxon>Embryophyta</taxon>
        <taxon>Tracheophyta</taxon>
        <taxon>Spermatophyta</taxon>
        <taxon>Magnoliopsida</taxon>
        <taxon>eudicotyledons</taxon>
        <taxon>Gunneridae</taxon>
        <taxon>Pentapetalae</taxon>
        <taxon>asterids</taxon>
        <taxon>lamiids</taxon>
        <taxon>Boraginales</taxon>
        <taxon>Boraginaceae</taxon>
        <taxon>Boraginoideae</taxon>
        <taxon>Lithospermeae</taxon>
        <taxon>Lithospermum</taxon>
    </lineage>
</organism>
<protein>
    <recommendedName>
        <fullName evidence="3">Reverse transcriptase</fullName>
    </recommendedName>
</protein>
<accession>A0AAV3RNZ9</accession>
<name>A0AAV3RNZ9_LITER</name>
<dbReference type="PANTHER" id="PTHR33116:SF86">
    <property type="entry name" value="REVERSE TRANSCRIPTASE DOMAIN-CONTAINING PROTEIN"/>
    <property type="match status" value="1"/>
</dbReference>
<proteinExistence type="predicted"/>
<dbReference type="EMBL" id="BAABME010010770">
    <property type="protein sequence ID" value="GAA0181821.1"/>
    <property type="molecule type" value="Genomic_DNA"/>
</dbReference>